<keyword evidence="3" id="KW-1185">Reference proteome</keyword>
<reference evidence="3" key="1">
    <citation type="submission" date="2016-06" db="EMBL/GenBank/DDBJ databases">
        <title>Parallel loss of symbiosis genes in relatives of nitrogen-fixing non-legume Parasponia.</title>
        <authorList>
            <person name="Van Velzen R."/>
            <person name="Holmer R."/>
            <person name="Bu F."/>
            <person name="Rutten L."/>
            <person name="Van Zeijl A."/>
            <person name="Liu W."/>
            <person name="Santuari L."/>
            <person name="Cao Q."/>
            <person name="Sharma T."/>
            <person name="Shen D."/>
            <person name="Roswanjaya Y."/>
            <person name="Wardhani T."/>
            <person name="Kalhor M.S."/>
            <person name="Jansen J."/>
            <person name="Van den Hoogen J."/>
            <person name="Gungor B."/>
            <person name="Hartog M."/>
            <person name="Hontelez J."/>
            <person name="Verver J."/>
            <person name="Yang W.-C."/>
            <person name="Schijlen E."/>
            <person name="Repin R."/>
            <person name="Schilthuizen M."/>
            <person name="Schranz E."/>
            <person name="Heidstra R."/>
            <person name="Miyata K."/>
            <person name="Fedorova E."/>
            <person name="Kohlen W."/>
            <person name="Bisseling T."/>
            <person name="Smit S."/>
            <person name="Geurts R."/>
        </authorList>
    </citation>
    <scope>NUCLEOTIDE SEQUENCE [LARGE SCALE GENOMIC DNA]</scope>
    <source>
        <strain evidence="3">cv. RG33-2</strain>
    </source>
</reference>
<protein>
    <submittedName>
        <fullName evidence="2">Uncharacterized protein</fullName>
    </submittedName>
</protein>
<sequence>MDPKKHHFKGLLASSTLASVVWHPYLASNPLLRRHGVPRPVHPEADNMIPEVKESLIVIREALIPQLPSSSTAPPRGVVLGVPPVGDNPRVEGRPVVPELLAASTPRVSPFRIMPPLQPRPGESSRAQGPPLTSVSTEALYGEEVPASASQESPTLPPASAFAEYELFRARVIKELQRLAQLSESLDS</sequence>
<evidence type="ECO:0000313" key="2">
    <source>
        <dbReference type="EMBL" id="PON56803.1"/>
    </source>
</evidence>
<dbReference type="AlphaFoldDB" id="A0A2P5C6Z3"/>
<name>A0A2P5C6Z3_TREOI</name>
<organism evidence="2 3">
    <name type="scientific">Trema orientale</name>
    <name type="common">Charcoal tree</name>
    <name type="synonym">Celtis orientalis</name>
    <dbReference type="NCBI Taxonomy" id="63057"/>
    <lineage>
        <taxon>Eukaryota</taxon>
        <taxon>Viridiplantae</taxon>
        <taxon>Streptophyta</taxon>
        <taxon>Embryophyta</taxon>
        <taxon>Tracheophyta</taxon>
        <taxon>Spermatophyta</taxon>
        <taxon>Magnoliopsida</taxon>
        <taxon>eudicotyledons</taxon>
        <taxon>Gunneridae</taxon>
        <taxon>Pentapetalae</taxon>
        <taxon>rosids</taxon>
        <taxon>fabids</taxon>
        <taxon>Rosales</taxon>
        <taxon>Cannabaceae</taxon>
        <taxon>Trema</taxon>
    </lineage>
</organism>
<feature type="region of interest" description="Disordered" evidence="1">
    <location>
        <begin position="111"/>
        <end position="157"/>
    </location>
</feature>
<accession>A0A2P5C6Z3</accession>
<proteinExistence type="predicted"/>
<dbReference type="OrthoDB" id="10553506at2759"/>
<dbReference type="EMBL" id="JXTC01000405">
    <property type="protein sequence ID" value="PON56803.1"/>
    <property type="molecule type" value="Genomic_DNA"/>
</dbReference>
<dbReference type="Proteomes" id="UP000237000">
    <property type="component" value="Unassembled WGS sequence"/>
</dbReference>
<gene>
    <name evidence="2" type="ORF">TorRG33x02_295640</name>
</gene>
<dbReference type="InParanoid" id="A0A2P5C6Z3"/>
<feature type="compositionally biased region" description="Polar residues" evidence="1">
    <location>
        <begin position="125"/>
        <end position="137"/>
    </location>
</feature>
<evidence type="ECO:0000313" key="3">
    <source>
        <dbReference type="Proteomes" id="UP000237000"/>
    </source>
</evidence>
<evidence type="ECO:0000256" key="1">
    <source>
        <dbReference type="SAM" id="MobiDB-lite"/>
    </source>
</evidence>
<comment type="caution">
    <text evidence="2">The sequence shown here is derived from an EMBL/GenBank/DDBJ whole genome shotgun (WGS) entry which is preliminary data.</text>
</comment>